<protein>
    <submittedName>
        <fullName evidence="1">Uncharacterized protein</fullName>
    </submittedName>
</protein>
<dbReference type="STRING" id="163359.A9R16_05760"/>
<comment type="caution">
    <text evidence="1">The sequence shown here is derived from an EMBL/GenBank/DDBJ whole genome shotgun (WGS) entry which is preliminary data.</text>
</comment>
<accession>A0A1C2FWT5</accession>
<sequence>MDCAKQSALESSKFLYGRRLLDMLRILVTDYRNMLIERGDSEARKLFGKNDFAATESEGVLGSKTMRRYRTFDYRSVPVEMFRHLKINVEDDVTKTIRVHFHWDAERTLIVVGYCGKHLPVPSH</sequence>
<evidence type="ECO:0000313" key="1">
    <source>
        <dbReference type="EMBL" id="RCN55807.1"/>
    </source>
</evidence>
<keyword evidence="2" id="KW-1185">Reference proteome</keyword>
<dbReference type="AlphaFoldDB" id="A0A1C2FWT5"/>
<dbReference type="Proteomes" id="UP000253250">
    <property type="component" value="Unassembled WGS sequence"/>
</dbReference>
<evidence type="ECO:0000313" key="2">
    <source>
        <dbReference type="Proteomes" id="UP000253250"/>
    </source>
</evidence>
<gene>
    <name evidence="1" type="ORF">C4900_07760</name>
</gene>
<reference evidence="1 2" key="1">
    <citation type="submission" date="2018-02" db="EMBL/GenBank/DDBJ databases">
        <title>Insights into the biology of acidophilic members of the Acidiferrobacteraceae family derived from comparative genomic analyses.</title>
        <authorList>
            <person name="Issotta F."/>
            <person name="Thyssen C."/>
            <person name="Mena C."/>
            <person name="Moya A."/>
            <person name="Bellenberg S."/>
            <person name="Sproer C."/>
            <person name="Covarrubias P.C."/>
            <person name="Sand W."/>
            <person name="Quatrini R."/>
            <person name="Vera M."/>
        </authorList>
    </citation>
    <scope>NUCLEOTIDE SEQUENCE [LARGE SCALE GENOMIC DNA]</scope>
    <source>
        <strain evidence="2">m-1</strain>
    </source>
</reference>
<organism evidence="1 2">
    <name type="scientific">Acidiferrobacter thiooxydans</name>
    <dbReference type="NCBI Taxonomy" id="163359"/>
    <lineage>
        <taxon>Bacteria</taxon>
        <taxon>Pseudomonadati</taxon>
        <taxon>Pseudomonadota</taxon>
        <taxon>Gammaproteobacteria</taxon>
        <taxon>Acidiferrobacterales</taxon>
        <taxon>Acidiferrobacteraceae</taxon>
        <taxon>Acidiferrobacter</taxon>
    </lineage>
</organism>
<dbReference type="EMBL" id="PSYR01000002">
    <property type="protein sequence ID" value="RCN55807.1"/>
    <property type="molecule type" value="Genomic_DNA"/>
</dbReference>
<proteinExistence type="predicted"/>
<name>A0A1C2FWT5_9GAMM</name>